<dbReference type="InterPro" id="IPR014519">
    <property type="entry name" value="UCP024492"/>
</dbReference>
<dbReference type="Pfam" id="PF04343">
    <property type="entry name" value="DUF488"/>
    <property type="match status" value="1"/>
</dbReference>
<gene>
    <name evidence="1" type="ORF">CHL78_017520</name>
</gene>
<protein>
    <submittedName>
        <fullName evidence="1">DUF488 domain-containing protein</fullName>
    </submittedName>
</protein>
<dbReference type="Proteomes" id="UP000215694">
    <property type="component" value="Unassembled WGS sequence"/>
</dbReference>
<evidence type="ECO:0000313" key="1">
    <source>
        <dbReference type="EMBL" id="RDY25573.1"/>
    </source>
</evidence>
<accession>A0A371IYL7</accession>
<name>A0A371IYL7_9FIRM</name>
<dbReference type="PANTHER" id="PTHR39337:SF1">
    <property type="entry name" value="BLR5642 PROTEIN"/>
    <property type="match status" value="1"/>
</dbReference>
<keyword evidence="2" id="KW-1185">Reference proteome</keyword>
<sequence>MEIYAIGHSNYQLEKLVDMLKKYNIDVVVDIRETPYSKYNVQYNKEVFQESLKKQGFKYIYMGNEFGARRNDKSTYTKEGYADFEKVAKEDIFLAGIERLVKGCKMGYKIALLGAMQDPIRCHRSILLGRVLEQRGFNIKYIMHEGNLSCQEDIEESLLEKYFAERNQLSVDNLLGNAVTREDMLQEGYRLANKEIGYRTENINK</sequence>
<evidence type="ECO:0000313" key="2">
    <source>
        <dbReference type="Proteomes" id="UP000215694"/>
    </source>
</evidence>
<organism evidence="1 2">
    <name type="scientific">Romboutsia weinsteinii</name>
    <dbReference type="NCBI Taxonomy" id="2020949"/>
    <lineage>
        <taxon>Bacteria</taxon>
        <taxon>Bacillati</taxon>
        <taxon>Bacillota</taxon>
        <taxon>Clostridia</taxon>
        <taxon>Peptostreptococcales</taxon>
        <taxon>Peptostreptococcaceae</taxon>
        <taxon>Romboutsia</taxon>
    </lineage>
</organism>
<reference evidence="1 2" key="1">
    <citation type="journal article" date="2017" name="Genome Announc.">
        <title>Draft Genome Sequence of Romboutsia weinsteinii sp. nov. Strain CCRI-19649(T) Isolated from Surface Water.</title>
        <authorList>
            <person name="Maheux A.F."/>
            <person name="Boudreau D.K."/>
            <person name="Berube E."/>
            <person name="Boissinot M."/>
            <person name="Cantin P."/>
            <person name="Raymond F."/>
            <person name="Corbeil J."/>
            <person name="Omar R.F."/>
            <person name="Bergeron M.G."/>
        </authorList>
    </citation>
    <scope>NUCLEOTIDE SEQUENCE [LARGE SCALE GENOMIC DNA]</scope>
    <source>
        <strain evidence="1 2">CCRI-19649</strain>
    </source>
</reference>
<dbReference type="InterPro" id="IPR007438">
    <property type="entry name" value="DUF488"/>
</dbReference>
<dbReference type="PIRSF" id="PIRSF024492">
    <property type="entry name" value="UCP024492"/>
    <property type="match status" value="1"/>
</dbReference>
<dbReference type="AlphaFoldDB" id="A0A371IYL7"/>
<dbReference type="RefSeq" id="WP_094367950.1">
    <property type="nucleotide sequence ID" value="NZ_NOJY02000061.1"/>
</dbReference>
<comment type="caution">
    <text evidence="1">The sequence shown here is derived from an EMBL/GenBank/DDBJ whole genome shotgun (WGS) entry which is preliminary data.</text>
</comment>
<dbReference type="EMBL" id="NOJY02000061">
    <property type="protein sequence ID" value="RDY25573.1"/>
    <property type="molecule type" value="Genomic_DNA"/>
</dbReference>
<dbReference type="OrthoDB" id="9789109at2"/>
<proteinExistence type="predicted"/>
<dbReference type="PANTHER" id="PTHR39337">
    <property type="entry name" value="BLR5642 PROTEIN"/>
    <property type="match status" value="1"/>
</dbReference>